<dbReference type="EC" id="2.3.2.31" evidence="5"/>
<comment type="similarity">
    <text evidence="4">Belongs to the RBR family. Ariadne subfamily.</text>
</comment>
<feature type="region of interest" description="Disordered" evidence="13">
    <location>
        <begin position="83"/>
        <end position="103"/>
    </location>
</feature>
<evidence type="ECO:0000313" key="17">
    <source>
        <dbReference type="Proteomes" id="UP000655225"/>
    </source>
</evidence>
<dbReference type="InterPro" id="IPR017907">
    <property type="entry name" value="Znf_RING_CS"/>
</dbReference>
<evidence type="ECO:0000256" key="4">
    <source>
        <dbReference type="ARBA" id="ARBA00005884"/>
    </source>
</evidence>
<dbReference type="InterPro" id="IPR001841">
    <property type="entry name" value="Znf_RING"/>
</dbReference>
<comment type="catalytic activity">
    <reaction evidence="1">
        <text>[E2 ubiquitin-conjugating enzyme]-S-ubiquitinyl-L-cysteine + [acceptor protein]-L-lysine = [E2 ubiquitin-conjugating enzyme]-L-cysteine + [acceptor protein]-N(6)-ubiquitinyl-L-lysine.</text>
        <dbReference type="EC" id="2.3.2.31"/>
    </reaction>
</comment>
<evidence type="ECO:0000259" key="14">
    <source>
        <dbReference type="PROSITE" id="PS50089"/>
    </source>
</evidence>
<dbReference type="Gene3D" id="3.30.40.10">
    <property type="entry name" value="Zinc/RING finger domain, C3HC4 (zinc finger)"/>
    <property type="match status" value="1"/>
</dbReference>
<dbReference type="InterPro" id="IPR031127">
    <property type="entry name" value="E3_UB_ligase_RBR"/>
</dbReference>
<dbReference type="GO" id="GO:0008270">
    <property type="term" value="F:zinc ion binding"/>
    <property type="evidence" value="ECO:0007669"/>
    <property type="project" value="UniProtKB-KW"/>
</dbReference>
<evidence type="ECO:0000256" key="11">
    <source>
        <dbReference type="ARBA" id="ARBA00022833"/>
    </source>
</evidence>
<dbReference type="GO" id="GO:0061630">
    <property type="term" value="F:ubiquitin protein ligase activity"/>
    <property type="evidence" value="ECO:0007669"/>
    <property type="project" value="UniProtKB-EC"/>
</dbReference>
<organism evidence="16 17">
    <name type="scientific">Tetracentron sinense</name>
    <name type="common">Spur-leaf</name>
    <dbReference type="NCBI Taxonomy" id="13715"/>
    <lineage>
        <taxon>Eukaryota</taxon>
        <taxon>Viridiplantae</taxon>
        <taxon>Streptophyta</taxon>
        <taxon>Embryophyta</taxon>
        <taxon>Tracheophyta</taxon>
        <taxon>Spermatophyta</taxon>
        <taxon>Magnoliopsida</taxon>
        <taxon>Trochodendrales</taxon>
        <taxon>Trochodendraceae</taxon>
        <taxon>Tetracentron</taxon>
    </lineage>
</organism>
<keyword evidence="8" id="KW-0677">Repeat</keyword>
<dbReference type="EMBL" id="JABCRI010000019">
    <property type="protein sequence ID" value="KAF8388681.1"/>
    <property type="molecule type" value="Genomic_DNA"/>
</dbReference>
<feature type="domain" description="RING-type" evidence="15">
    <location>
        <begin position="109"/>
        <end position="323"/>
    </location>
</feature>
<evidence type="ECO:0000256" key="9">
    <source>
        <dbReference type="ARBA" id="ARBA00022771"/>
    </source>
</evidence>
<keyword evidence="9 12" id="KW-0863">Zinc-finger</keyword>
<dbReference type="PROSITE" id="PS00518">
    <property type="entry name" value="ZF_RING_1"/>
    <property type="match status" value="1"/>
</dbReference>
<dbReference type="Pfam" id="PF00097">
    <property type="entry name" value="zf-C3HC4"/>
    <property type="match status" value="1"/>
</dbReference>
<evidence type="ECO:0000256" key="2">
    <source>
        <dbReference type="ARBA" id="ARBA00001947"/>
    </source>
</evidence>
<sequence>MADDAFSTEILNVEDDIFFTPISCRGSNKNEAISVERYTEDKELYQAIAASLLLTRRNIDLSEGEEEEEEEEEDEVVEIKPTRPFGKKPFKGGHSVTETGQSSNSKASSTFICEICIEPKSQSESFNIKGCTHSYCSECMTRYVASKIQENITSIQCPESNCKGVLEPEYCRSILPPKVFDRWGDALCESLILGSQRFYCPFKDCSALLIDEGGGLVKESECPNCRRLFCAQCKVPWHSGIDCVGFQKLNKDERGREDIMMMELAKKRNWQRCPKCRFYVEKSQGCMYMKCRKRQSCFIQEVFELSFILILTGVDSLSVTTVGLQQQDITTITVPTVSVNSSEII</sequence>
<keyword evidence="7" id="KW-0479">Metal-binding</keyword>
<dbReference type="OrthoDB" id="10009520at2759"/>
<evidence type="ECO:0000256" key="12">
    <source>
        <dbReference type="PROSITE-ProRule" id="PRU00175"/>
    </source>
</evidence>
<dbReference type="SUPFAM" id="SSF57850">
    <property type="entry name" value="RING/U-box"/>
    <property type="match status" value="3"/>
</dbReference>
<dbReference type="FunFam" id="3.30.40.10:FF:000230">
    <property type="entry name" value="RBR-type E3 ubiquitin transferase"/>
    <property type="match status" value="1"/>
</dbReference>
<evidence type="ECO:0000256" key="3">
    <source>
        <dbReference type="ARBA" id="ARBA00003976"/>
    </source>
</evidence>
<dbReference type="InterPro" id="IPR002867">
    <property type="entry name" value="IBR_dom"/>
</dbReference>
<keyword evidence="10" id="KW-0833">Ubl conjugation pathway</keyword>
<gene>
    <name evidence="16" type="ORF">HHK36_025361</name>
</gene>
<evidence type="ECO:0000256" key="8">
    <source>
        <dbReference type="ARBA" id="ARBA00022737"/>
    </source>
</evidence>
<dbReference type="PANTHER" id="PTHR11685">
    <property type="entry name" value="RBR FAMILY RING FINGER AND IBR DOMAIN-CONTAINING"/>
    <property type="match status" value="1"/>
</dbReference>
<evidence type="ECO:0000256" key="6">
    <source>
        <dbReference type="ARBA" id="ARBA00022679"/>
    </source>
</evidence>
<dbReference type="CDD" id="cd22582">
    <property type="entry name" value="BRcat_RBR_unk"/>
    <property type="match status" value="1"/>
</dbReference>
<dbReference type="OMA" id="NCRRMFC"/>
<comment type="cofactor">
    <cofactor evidence="2">
        <name>Zn(2+)</name>
        <dbReference type="ChEBI" id="CHEBI:29105"/>
    </cofactor>
</comment>
<dbReference type="Pfam" id="PF01485">
    <property type="entry name" value="IBR"/>
    <property type="match status" value="1"/>
</dbReference>
<dbReference type="InterPro" id="IPR044066">
    <property type="entry name" value="TRIAD_supradom"/>
</dbReference>
<dbReference type="AlphaFoldDB" id="A0A835D3H5"/>
<dbReference type="InterPro" id="IPR013083">
    <property type="entry name" value="Znf_RING/FYVE/PHD"/>
</dbReference>
<protein>
    <recommendedName>
        <fullName evidence="5">RBR-type E3 ubiquitin transferase</fullName>
        <ecNumber evidence="5">2.3.2.31</ecNumber>
    </recommendedName>
</protein>
<dbReference type="InterPro" id="IPR018957">
    <property type="entry name" value="Znf_C3HC4_RING-type"/>
</dbReference>
<comment type="function">
    <text evidence="3">Might act as an E3 ubiquitin-protein ligase, or as part of E3 complex, which accepts ubiquitin from specific E2 ubiquitin-conjugating enzymes and then transfers it to substrates.</text>
</comment>
<dbReference type="PROSITE" id="PS51873">
    <property type="entry name" value="TRIAD"/>
    <property type="match status" value="1"/>
</dbReference>
<feature type="domain" description="RING-type" evidence="14">
    <location>
        <begin position="113"/>
        <end position="158"/>
    </location>
</feature>
<evidence type="ECO:0000256" key="10">
    <source>
        <dbReference type="ARBA" id="ARBA00022786"/>
    </source>
</evidence>
<accession>A0A835D3H5</accession>
<name>A0A835D3H5_TETSI</name>
<dbReference type="GO" id="GO:0016567">
    <property type="term" value="P:protein ubiquitination"/>
    <property type="evidence" value="ECO:0007669"/>
    <property type="project" value="InterPro"/>
</dbReference>
<proteinExistence type="inferred from homology"/>
<comment type="caution">
    <text evidence="16">The sequence shown here is derived from an EMBL/GenBank/DDBJ whole genome shotgun (WGS) entry which is preliminary data.</text>
</comment>
<dbReference type="Gene3D" id="1.20.120.1750">
    <property type="match status" value="1"/>
</dbReference>
<evidence type="ECO:0000256" key="13">
    <source>
        <dbReference type="SAM" id="MobiDB-lite"/>
    </source>
</evidence>
<evidence type="ECO:0000256" key="1">
    <source>
        <dbReference type="ARBA" id="ARBA00001798"/>
    </source>
</evidence>
<evidence type="ECO:0000259" key="15">
    <source>
        <dbReference type="PROSITE" id="PS51873"/>
    </source>
</evidence>
<evidence type="ECO:0000313" key="16">
    <source>
        <dbReference type="EMBL" id="KAF8388681.1"/>
    </source>
</evidence>
<dbReference type="PROSITE" id="PS50089">
    <property type="entry name" value="ZF_RING_2"/>
    <property type="match status" value="1"/>
</dbReference>
<reference evidence="16 17" key="1">
    <citation type="submission" date="2020-04" db="EMBL/GenBank/DDBJ databases">
        <title>Plant Genome Project.</title>
        <authorList>
            <person name="Zhang R.-G."/>
        </authorList>
    </citation>
    <scope>NUCLEOTIDE SEQUENCE [LARGE SCALE GENOMIC DNA]</scope>
    <source>
        <strain evidence="16">YNK0</strain>
        <tissue evidence="16">Leaf</tissue>
    </source>
</reference>
<keyword evidence="6" id="KW-0808">Transferase</keyword>
<evidence type="ECO:0000256" key="5">
    <source>
        <dbReference type="ARBA" id="ARBA00012251"/>
    </source>
</evidence>
<keyword evidence="17" id="KW-1185">Reference proteome</keyword>
<dbReference type="Proteomes" id="UP000655225">
    <property type="component" value="Unassembled WGS sequence"/>
</dbReference>
<keyword evidence="11" id="KW-0862">Zinc</keyword>
<evidence type="ECO:0000256" key="7">
    <source>
        <dbReference type="ARBA" id="ARBA00022723"/>
    </source>
</evidence>
<dbReference type="SMART" id="SM00647">
    <property type="entry name" value="IBR"/>
    <property type="match status" value="1"/>
</dbReference>